<dbReference type="AlphaFoldDB" id="A0A645CLZ6"/>
<evidence type="ECO:0000313" key="2">
    <source>
        <dbReference type="EMBL" id="MPM78036.1"/>
    </source>
</evidence>
<protein>
    <submittedName>
        <fullName evidence="2">Uncharacterized protein</fullName>
    </submittedName>
</protein>
<organism evidence="2">
    <name type="scientific">bioreactor metagenome</name>
    <dbReference type="NCBI Taxonomy" id="1076179"/>
    <lineage>
        <taxon>unclassified sequences</taxon>
        <taxon>metagenomes</taxon>
        <taxon>ecological metagenomes</taxon>
    </lineage>
</organism>
<keyword evidence="1" id="KW-1133">Transmembrane helix</keyword>
<keyword evidence="1" id="KW-0472">Membrane</keyword>
<name>A0A645CLZ6_9ZZZZ</name>
<evidence type="ECO:0000256" key="1">
    <source>
        <dbReference type="SAM" id="Phobius"/>
    </source>
</evidence>
<feature type="transmembrane region" description="Helical" evidence="1">
    <location>
        <begin position="26"/>
        <end position="46"/>
    </location>
</feature>
<proteinExistence type="predicted"/>
<comment type="caution">
    <text evidence="2">The sequence shown here is derived from an EMBL/GenBank/DDBJ whole genome shotgun (WGS) entry which is preliminary data.</text>
</comment>
<accession>A0A645CLZ6</accession>
<gene>
    <name evidence="2" type="ORF">SDC9_125046</name>
</gene>
<reference evidence="2" key="1">
    <citation type="submission" date="2019-08" db="EMBL/GenBank/DDBJ databases">
        <authorList>
            <person name="Kucharzyk K."/>
            <person name="Murdoch R.W."/>
            <person name="Higgins S."/>
            <person name="Loffler F."/>
        </authorList>
    </citation>
    <scope>NUCLEOTIDE SEQUENCE</scope>
</reference>
<sequence>MIGWQQHRIRNTQQFPDRSSLVKEQYVLLTVALYLFFQILFFRTISHYHQDIFIGKIVEDIDYERHVLDFSESSCEQEILLVAIQPVFLETTFTRFAVNIEINREVDNFPVVSVKEFA</sequence>
<keyword evidence="1" id="KW-0812">Transmembrane</keyword>
<dbReference type="EMBL" id="VSSQ01028347">
    <property type="protein sequence ID" value="MPM78036.1"/>
    <property type="molecule type" value="Genomic_DNA"/>
</dbReference>